<comment type="caution">
    <text evidence="1">The sequence shown here is derived from an EMBL/GenBank/DDBJ whole genome shotgun (WGS) entry which is preliminary data.</text>
</comment>
<dbReference type="Proteomes" id="UP000625316">
    <property type="component" value="Unassembled WGS sequence"/>
</dbReference>
<dbReference type="RefSeq" id="WP_264326795.1">
    <property type="nucleotide sequence ID" value="NZ_JADEXQ010000082.1"/>
</dbReference>
<name>A0A928VNW0_9CYAN</name>
<sequence>MDLDNESTLTCVGKFDHKGIPQITSPHLGLQAMVTFQTITLQQMISQLIHNETLQSARIRHKDGSTIRIDRQAQGFIAYLER</sequence>
<evidence type="ECO:0000313" key="1">
    <source>
        <dbReference type="EMBL" id="MBE9031971.1"/>
    </source>
</evidence>
<dbReference type="EMBL" id="JADEXQ010000082">
    <property type="protein sequence ID" value="MBE9031971.1"/>
    <property type="molecule type" value="Genomic_DNA"/>
</dbReference>
<evidence type="ECO:0000313" key="2">
    <source>
        <dbReference type="Proteomes" id="UP000625316"/>
    </source>
</evidence>
<organism evidence="1 2">
    <name type="scientific">Romeriopsis navalis LEGE 11480</name>
    <dbReference type="NCBI Taxonomy" id="2777977"/>
    <lineage>
        <taxon>Bacteria</taxon>
        <taxon>Bacillati</taxon>
        <taxon>Cyanobacteriota</taxon>
        <taxon>Cyanophyceae</taxon>
        <taxon>Leptolyngbyales</taxon>
        <taxon>Leptolyngbyaceae</taxon>
        <taxon>Romeriopsis</taxon>
        <taxon>Romeriopsis navalis</taxon>
    </lineage>
</organism>
<dbReference type="AlphaFoldDB" id="A0A928VNW0"/>
<reference evidence="1" key="1">
    <citation type="submission" date="2020-10" db="EMBL/GenBank/DDBJ databases">
        <authorList>
            <person name="Castelo-Branco R."/>
            <person name="Eusebio N."/>
            <person name="Adriana R."/>
            <person name="Vieira A."/>
            <person name="Brugerolle De Fraissinette N."/>
            <person name="Rezende De Castro R."/>
            <person name="Schneider M.P."/>
            <person name="Vasconcelos V."/>
            <person name="Leao P.N."/>
        </authorList>
    </citation>
    <scope>NUCLEOTIDE SEQUENCE</scope>
    <source>
        <strain evidence="1">LEGE 11480</strain>
    </source>
</reference>
<accession>A0A928VNW0</accession>
<gene>
    <name evidence="1" type="ORF">IQ266_19730</name>
</gene>
<protein>
    <submittedName>
        <fullName evidence="1">Uncharacterized protein</fullName>
    </submittedName>
</protein>
<keyword evidence="2" id="KW-1185">Reference proteome</keyword>
<proteinExistence type="predicted"/>